<organism evidence="3 4">
    <name type="scientific">Sediminicoccus rosea</name>
    <dbReference type="NCBI Taxonomy" id="1225128"/>
    <lineage>
        <taxon>Bacteria</taxon>
        <taxon>Pseudomonadati</taxon>
        <taxon>Pseudomonadota</taxon>
        <taxon>Alphaproteobacteria</taxon>
        <taxon>Acetobacterales</taxon>
        <taxon>Roseomonadaceae</taxon>
        <taxon>Sediminicoccus</taxon>
    </lineage>
</organism>
<reference evidence="3 4" key="1">
    <citation type="submission" date="2023-11" db="EMBL/GenBank/DDBJ databases">
        <title>Arctic aerobic anoxygenic photoheterotroph Sediminicoccus rosea KRV36 adapts its photosynthesis to long days of polar summer.</title>
        <authorList>
            <person name="Tomasch J."/>
            <person name="Kopejtka K."/>
            <person name="Bily T."/>
            <person name="Gardiner A.T."/>
            <person name="Gardian Z."/>
            <person name="Shivaramu S."/>
            <person name="Koblizek M."/>
            <person name="Engelhardt F."/>
            <person name="Kaftan D."/>
        </authorList>
    </citation>
    <scope>NUCLEOTIDE SEQUENCE [LARGE SCALE GENOMIC DNA]</scope>
    <source>
        <strain evidence="3 4">R-30</strain>
    </source>
</reference>
<feature type="compositionally biased region" description="Pro residues" evidence="1">
    <location>
        <begin position="250"/>
        <end position="272"/>
    </location>
</feature>
<evidence type="ECO:0008006" key="5">
    <source>
        <dbReference type="Google" id="ProtNLM"/>
    </source>
</evidence>
<evidence type="ECO:0000313" key="4">
    <source>
        <dbReference type="Proteomes" id="UP001305521"/>
    </source>
</evidence>
<feature type="signal peptide" evidence="2">
    <location>
        <begin position="1"/>
        <end position="19"/>
    </location>
</feature>
<gene>
    <name evidence="3" type="ORF">R9Z33_12540</name>
</gene>
<dbReference type="EMBL" id="CP137852">
    <property type="protein sequence ID" value="WPB82934.1"/>
    <property type="molecule type" value="Genomic_DNA"/>
</dbReference>
<evidence type="ECO:0000313" key="3">
    <source>
        <dbReference type="EMBL" id="WPB82934.1"/>
    </source>
</evidence>
<feature type="compositionally biased region" description="Basic and acidic residues" evidence="1">
    <location>
        <begin position="176"/>
        <end position="242"/>
    </location>
</feature>
<protein>
    <recommendedName>
        <fullName evidence="5">Tetratricopeptide repeat-containing protein</fullName>
    </recommendedName>
</protein>
<feature type="chain" id="PRO_5046134597" description="Tetratricopeptide repeat-containing protein" evidence="2">
    <location>
        <begin position="20"/>
        <end position="1025"/>
    </location>
</feature>
<accession>A0ABZ0PB66</accession>
<feature type="compositionally biased region" description="Low complexity" evidence="1">
    <location>
        <begin position="142"/>
        <end position="175"/>
    </location>
</feature>
<proteinExistence type="predicted"/>
<keyword evidence="4" id="KW-1185">Reference proteome</keyword>
<dbReference type="Proteomes" id="UP001305521">
    <property type="component" value="Chromosome"/>
</dbReference>
<name>A0ABZ0PB66_9PROT</name>
<evidence type="ECO:0000256" key="1">
    <source>
        <dbReference type="SAM" id="MobiDB-lite"/>
    </source>
</evidence>
<keyword evidence="2" id="KW-0732">Signal</keyword>
<dbReference type="RefSeq" id="WP_318646915.1">
    <property type="nucleotide sequence ID" value="NZ_CP137852.1"/>
</dbReference>
<feature type="region of interest" description="Disordered" evidence="1">
    <location>
        <begin position="100"/>
        <end position="280"/>
    </location>
</feature>
<sequence length="1025" mass="106841">MRPAALALGLALLALPVAAQERVGVRTGDHPGHGRIVFDWAAAPAYQVEQQGDRVILRFPNADAIDLAGARRLPRNILAVAKVPGGVELTLRPGSRIRHFRNGPKVALDALDPSETREATAPRPPAEPPRAAAPRPVREVATRPATAPPAATSSVSAPPASAAPASAPASVQPEPTRSEPPRAEAARAEVARLEPPRAEPARVEPARAEAARAEAARAEALRPEPTRTEPPRAEPARAEAPRVEAAAEPPRAPPRPAAAPPPLGSLAGPPPVRARLLDEPGIGPGMRLPLGAGSGLAAFRRGEQALILAETERPIEFGGLLREPAFQGIQARPVPGATLITFPLALGQQLALRHEGNDWFLSVVPRQHPAASATPTLRAEFDQGRAILHAPRPGRVLSLPDPLTGGPLLVGLVTQAGPRQLGTRGLAELDLLETFLGVAVLARADRVALRPGAGRFLLSIEGGSVSLAAAPDAMQGLAPGMTRSFDMPAQPMAALLERLRAQQAGIASAPPLTRAEPRLAAAQTLLALGLPQEAQAMLRLAAQESPEAAMDRRLAFLGGMAALLAGRPGEAAGLDAEIPGSDEVLLWRSLRAAMQGDAQAAGPGLAAAWPLLQAYPEGLRRRVVGPAAEALVEGGQHAAARRLIEAMADDPAILLAQAMLEEAQGEPARALEAYAAAAQGRDRLMRARALRRGIELRLATGRLDAAGAARALESALFAWRGDGIELTTRERVAALRREAGDPRGALALLRETAEAFPEQAAQLRAPIQSAFLHALETESPLGAVALADAHPELLPSGEAGEGVLAMLTERLVALDLADRASALLRRAMEHAPAGEHRAALGARLAALRLSERDAEGTLAALAASSAPRLPHGLVETRSLLAARAEARRGNRALAAEALQALGPAGDEALSEILAEARDFNGAAAALGRHLATLPASGPLPESAQRLLLRQAAWLAMAGDQTALAQLRARHGAQIASSPLASAFEMLATDPVRGLADLPRLARELNLFRSLPQRLEPLRTAQGPAG</sequence>
<evidence type="ECO:0000256" key="2">
    <source>
        <dbReference type="SAM" id="SignalP"/>
    </source>
</evidence>